<organism evidence="2 3">
    <name type="scientific">Campylobacter sputorum subsp. sputorum</name>
    <dbReference type="NCBI Taxonomy" id="32024"/>
    <lineage>
        <taxon>Bacteria</taxon>
        <taxon>Pseudomonadati</taxon>
        <taxon>Campylobacterota</taxon>
        <taxon>Epsilonproteobacteria</taxon>
        <taxon>Campylobacterales</taxon>
        <taxon>Campylobacteraceae</taxon>
        <taxon>Campylobacter</taxon>
    </lineage>
</organism>
<evidence type="ECO:0000313" key="2">
    <source>
        <dbReference type="EMBL" id="SUX10984.1"/>
    </source>
</evidence>
<feature type="domain" description="Histidine kinase/HSP90-like ATPase" evidence="1">
    <location>
        <begin position="23"/>
        <end position="109"/>
    </location>
</feature>
<dbReference type="EMBL" id="UFVD01000001">
    <property type="protein sequence ID" value="SUX10984.1"/>
    <property type="molecule type" value="Genomic_DNA"/>
</dbReference>
<dbReference type="InterPro" id="IPR036890">
    <property type="entry name" value="HATPase_C_sf"/>
</dbReference>
<dbReference type="Proteomes" id="UP000254920">
    <property type="component" value="Unassembled WGS sequence"/>
</dbReference>
<dbReference type="OrthoDB" id="9812241at2"/>
<dbReference type="Gene3D" id="3.30.565.10">
    <property type="entry name" value="Histidine kinase-like ATPase, C-terminal domain"/>
    <property type="match status" value="1"/>
</dbReference>
<reference evidence="2 3" key="1">
    <citation type="submission" date="2018-06" db="EMBL/GenBank/DDBJ databases">
        <authorList>
            <consortium name="Pathogen Informatics"/>
            <person name="Doyle S."/>
        </authorList>
    </citation>
    <scope>NUCLEOTIDE SEQUENCE [LARGE SCALE GENOMIC DNA]</scope>
    <source>
        <strain evidence="2 3">NCTC12475</strain>
    </source>
</reference>
<gene>
    <name evidence="2" type="ORF">NCTC12475_01197</name>
</gene>
<accession>A0A381DJV9</accession>
<sequence>MEKLINDENKFNLEIKQNFKVLGDANYLSIAIKNILENALKYNDFSKQSKILIKIYYNTLEVITSGEKLSKTLNFYTQNFSQEANSKGYGRGLNLVKRILDMYKFELFYSYLDEKNHFIINFNLSFFKNIPATRNIA</sequence>
<dbReference type="RefSeq" id="WP_143297543.1">
    <property type="nucleotide sequence ID" value="NZ_UFVD01000001.1"/>
</dbReference>
<name>A0A381DJV9_9BACT</name>
<proteinExistence type="predicted"/>
<dbReference type="Pfam" id="PF02518">
    <property type="entry name" value="HATPase_c"/>
    <property type="match status" value="1"/>
</dbReference>
<dbReference type="SUPFAM" id="SSF55874">
    <property type="entry name" value="ATPase domain of HSP90 chaperone/DNA topoisomerase II/histidine kinase"/>
    <property type="match status" value="1"/>
</dbReference>
<dbReference type="InterPro" id="IPR003594">
    <property type="entry name" value="HATPase_dom"/>
</dbReference>
<keyword evidence="3" id="KW-1185">Reference proteome</keyword>
<dbReference type="AlphaFoldDB" id="A0A381DJV9"/>
<evidence type="ECO:0000313" key="3">
    <source>
        <dbReference type="Proteomes" id="UP000254920"/>
    </source>
</evidence>
<evidence type="ECO:0000259" key="1">
    <source>
        <dbReference type="Pfam" id="PF02518"/>
    </source>
</evidence>
<protein>
    <submittedName>
        <fullName evidence="2">Putative putative two-component sensor</fullName>
    </submittedName>
</protein>